<evidence type="ECO:0000313" key="2">
    <source>
        <dbReference type="Proteomes" id="UP000664521"/>
    </source>
</evidence>
<comment type="caution">
    <text evidence="1">The sequence shown here is derived from an EMBL/GenBank/DDBJ whole genome shotgun (WGS) entry which is preliminary data.</text>
</comment>
<sequence length="870" mass="97757">MEHLPRRIGQEKSIFPPISYLSQEQYDGGPFLDYPCRLGLPSFEDTGQYRLTATLSLANAQIFAAAPPAELEPFFQNWLFFGLLSEVLGDLYSHEDFVTTILDDEKEKTIVTTVKLLSRLEEWESKIAQDKDSLMDVYRHVARCLVLTQACLCDANPAFDDHLKFHLASVAEIVGFATAKACNVAWTDNPRKSLIPIDWGRSISEDFRKSVLLERSNCCPSQMRIVIQDFRSPQSLGFLASCFHEDVAQTYHASCDEFRCQAGDSVTSGQVTRHVSDSCECEFLHADEEKLVDCLEKGCLPLLRVREGSSPDEMSIEVVPSTSSTSYVALSHVWVDGLGNPTATALPRCQLTRLNVLVGNFRHEYLDTSMPLNRSEDAPEMLLWCDTLCCPVASPEGKKMALRHMYRTYDEASAVLVLDRGLVSNRVGGMKVDEACLRIATSRWMTRLWTLQEGALPARTNKLWFQFTKKALSGWTLYEYLVEVSKTDIQRRSVIDSIMGRFHAFTSLFDVQRSEKRGAQMGDVMHGLMYRSVTVPSDEPLIIATLLAFDLNKILESEIVEERMKVLWGIIGTSPSGINKHLLFHMGPKIHERGFRWALQSLLSVDSEFTMRKSDEPKDRGFLAMNGNIKGLVVEFAGFRISIAQPAKGLPDHLAGFNSKPCGHDDRHRLLLKDHQGRWYILKHRLDDKSGRPPTLEEMCAVISALSSPWILYNGSSSLIPNSTKAHHALLVEAGAKNEQQTQIDELTCVEIKSHVGFGHVPTEMNQICQAAYHLAQELASSAASCRWGDLGSDPIDLEDPDYKDILQGVVLELQRLSRSSFAMEALTASGNSADERGSARIAYYMERFYLGIYMQIDEYAPSDRKWCVD</sequence>
<dbReference type="PANTHER" id="PTHR39596:SF3">
    <property type="entry name" value="HETEROKARYON INCOMPATIBILITY DOMAIN-CONTAINING PROTEIN"/>
    <property type="match status" value="1"/>
</dbReference>
<accession>A0A8H3IQ13</accession>
<dbReference type="OrthoDB" id="5406967at2759"/>
<reference evidence="1" key="1">
    <citation type="submission" date="2021-03" db="EMBL/GenBank/DDBJ databases">
        <authorList>
            <person name="Tagirdzhanova G."/>
        </authorList>
    </citation>
    <scope>NUCLEOTIDE SEQUENCE</scope>
</reference>
<organism evidence="1 2">
    <name type="scientific">Heterodermia speciosa</name>
    <dbReference type="NCBI Taxonomy" id="116794"/>
    <lineage>
        <taxon>Eukaryota</taxon>
        <taxon>Fungi</taxon>
        <taxon>Dikarya</taxon>
        <taxon>Ascomycota</taxon>
        <taxon>Pezizomycotina</taxon>
        <taxon>Lecanoromycetes</taxon>
        <taxon>OSLEUM clade</taxon>
        <taxon>Lecanoromycetidae</taxon>
        <taxon>Caliciales</taxon>
        <taxon>Physciaceae</taxon>
        <taxon>Heterodermia</taxon>
    </lineage>
</organism>
<evidence type="ECO:0008006" key="3">
    <source>
        <dbReference type="Google" id="ProtNLM"/>
    </source>
</evidence>
<dbReference type="Proteomes" id="UP000664521">
    <property type="component" value="Unassembled WGS sequence"/>
</dbReference>
<dbReference type="AlphaFoldDB" id="A0A8H3IQ13"/>
<proteinExistence type="predicted"/>
<keyword evidence="2" id="KW-1185">Reference proteome</keyword>
<protein>
    <recommendedName>
        <fullName evidence="3">Heterokaryon incompatibility domain-containing protein</fullName>
    </recommendedName>
</protein>
<gene>
    <name evidence="1" type="ORF">HETSPECPRED_005269</name>
</gene>
<name>A0A8H3IQ13_9LECA</name>
<dbReference type="PANTHER" id="PTHR39596">
    <property type="match status" value="1"/>
</dbReference>
<dbReference type="EMBL" id="CAJPDS010000032">
    <property type="protein sequence ID" value="CAF9923195.1"/>
    <property type="molecule type" value="Genomic_DNA"/>
</dbReference>
<evidence type="ECO:0000313" key="1">
    <source>
        <dbReference type="EMBL" id="CAF9923195.1"/>
    </source>
</evidence>